<comment type="caution">
    <text evidence="2">The sequence shown here is derived from an EMBL/GenBank/DDBJ whole genome shotgun (WGS) entry which is preliminary data.</text>
</comment>
<dbReference type="InterPro" id="IPR007235">
    <property type="entry name" value="Glyco_trans_28_C"/>
</dbReference>
<accession>A0ABP8NAY7</accession>
<organism evidence="2 3">
    <name type="scientific">Nemorincola caseinilytica</name>
    <dbReference type="NCBI Taxonomy" id="2054315"/>
    <lineage>
        <taxon>Bacteria</taxon>
        <taxon>Pseudomonadati</taxon>
        <taxon>Bacteroidota</taxon>
        <taxon>Chitinophagia</taxon>
        <taxon>Chitinophagales</taxon>
        <taxon>Chitinophagaceae</taxon>
        <taxon>Nemorincola</taxon>
    </lineage>
</organism>
<name>A0ABP8NAY7_9BACT</name>
<protein>
    <submittedName>
        <fullName evidence="2">Glycosyltransferase</fullName>
    </submittedName>
</protein>
<gene>
    <name evidence="2" type="ORF">GCM10023093_14220</name>
</gene>
<dbReference type="Proteomes" id="UP001500067">
    <property type="component" value="Unassembled WGS sequence"/>
</dbReference>
<evidence type="ECO:0000313" key="2">
    <source>
        <dbReference type="EMBL" id="GAA4464265.1"/>
    </source>
</evidence>
<dbReference type="Gene3D" id="3.40.50.2000">
    <property type="entry name" value="Glycogen Phosphorylase B"/>
    <property type="match status" value="1"/>
</dbReference>
<keyword evidence="3" id="KW-1185">Reference proteome</keyword>
<sequence>MPLIGHILEKGHMPVFAGNRAQQSIVSEAYGKDVPLLPLQGYDITYSPLNRVAQAGLLLQIPRVLRTIRQEHQWLQEVVRDHKIGGIIADNRYGLYHATVPAVIMTHQLHVLSGMGSVADGLVQRMHYRYLQRFGDVWVADTAGGHSLAGMLAQPEVLPKNTKYIGLLSRFANGNNVPTDTSTADTLLVLLSGPEPQRSMLSQVLWRQAAGYEGRVIFAEGSDKAARPADIPPHITWHARLAGSVLEEAMRAARLVVCRSGYSTLMDLAAIGKRAILIPTPGQTEQEYLGRRMHEQGIHHTMPQNGFDLGMAVKAAGHLHGYNAIPATAFAAYRHVLDEWLATL</sequence>
<dbReference type="EMBL" id="BAABFA010000009">
    <property type="protein sequence ID" value="GAA4464265.1"/>
    <property type="molecule type" value="Genomic_DNA"/>
</dbReference>
<reference evidence="3" key="1">
    <citation type="journal article" date="2019" name="Int. J. Syst. Evol. Microbiol.">
        <title>The Global Catalogue of Microorganisms (GCM) 10K type strain sequencing project: providing services to taxonomists for standard genome sequencing and annotation.</title>
        <authorList>
            <consortium name="The Broad Institute Genomics Platform"/>
            <consortium name="The Broad Institute Genome Sequencing Center for Infectious Disease"/>
            <person name="Wu L."/>
            <person name="Ma J."/>
        </authorList>
    </citation>
    <scope>NUCLEOTIDE SEQUENCE [LARGE SCALE GENOMIC DNA]</scope>
    <source>
        <strain evidence="3">JCM 32105</strain>
    </source>
</reference>
<dbReference type="SUPFAM" id="SSF53756">
    <property type="entry name" value="UDP-Glycosyltransferase/glycogen phosphorylase"/>
    <property type="match status" value="1"/>
</dbReference>
<evidence type="ECO:0000313" key="3">
    <source>
        <dbReference type="Proteomes" id="UP001500067"/>
    </source>
</evidence>
<dbReference type="RefSeq" id="WP_345080722.1">
    <property type="nucleotide sequence ID" value="NZ_BAABFA010000009.1"/>
</dbReference>
<feature type="domain" description="Glycosyl transferase family 28 C-terminal" evidence="1">
    <location>
        <begin position="247"/>
        <end position="297"/>
    </location>
</feature>
<evidence type="ECO:0000259" key="1">
    <source>
        <dbReference type="Pfam" id="PF04101"/>
    </source>
</evidence>
<proteinExistence type="predicted"/>
<dbReference type="Pfam" id="PF04101">
    <property type="entry name" value="Glyco_tran_28_C"/>
    <property type="match status" value="1"/>
</dbReference>